<dbReference type="GO" id="GO:0006878">
    <property type="term" value="P:intracellular copper ion homeostasis"/>
    <property type="evidence" value="ECO:0007669"/>
    <property type="project" value="InterPro"/>
</dbReference>
<name>A0A009PFU6_ACIBA</name>
<dbReference type="AlphaFoldDB" id="A0A009PFU6"/>
<protein>
    <submittedName>
        <fullName evidence="2">Autotransporter beta-domain protein</fullName>
    </submittedName>
</protein>
<gene>
    <name evidence="2" type="ORF">J506_2146</name>
</gene>
<reference evidence="2 3" key="1">
    <citation type="submission" date="2014-02" db="EMBL/GenBank/DDBJ databases">
        <title>Comparative genomics and transcriptomics to identify genetic mechanisms underlying the emergence of carbapenem resistant Acinetobacter baumannii (CRAb).</title>
        <authorList>
            <person name="Harris A.D."/>
            <person name="Johnson K.J."/>
            <person name="George J."/>
            <person name="Shefchek K."/>
            <person name="Daugherty S.C."/>
            <person name="Parankush S."/>
            <person name="Sadzewicz L."/>
            <person name="Tallon L."/>
            <person name="Sengamalay N."/>
            <person name="Hazen T.H."/>
            <person name="Rasko D.A."/>
        </authorList>
    </citation>
    <scope>NUCLEOTIDE SEQUENCE [LARGE SCALE GENOMIC DNA]</scope>
    <source>
        <strain evidence="2 3">625974</strain>
    </source>
</reference>
<organism evidence="2 3">
    <name type="scientific">Acinetobacter baumannii 625974</name>
    <dbReference type="NCBI Taxonomy" id="1310607"/>
    <lineage>
        <taxon>Bacteria</taxon>
        <taxon>Pseudomonadati</taxon>
        <taxon>Pseudomonadota</taxon>
        <taxon>Gammaproteobacteria</taxon>
        <taxon>Moraxellales</taxon>
        <taxon>Moraxellaceae</taxon>
        <taxon>Acinetobacter</taxon>
        <taxon>Acinetobacter calcoaceticus/baumannii complex</taxon>
    </lineage>
</organism>
<evidence type="ECO:0000313" key="3">
    <source>
        <dbReference type="Proteomes" id="UP000021108"/>
    </source>
</evidence>
<comment type="caution">
    <text evidence="2">The sequence shown here is derived from an EMBL/GenBank/DDBJ whole genome shotgun (WGS) entry which is preliminary data.</text>
</comment>
<proteinExistence type="predicted"/>
<evidence type="ECO:0000256" key="1">
    <source>
        <dbReference type="SAM" id="SignalP"/>
    </source>
</evidence>
<feature type="signal peptide" evidence="1">
    <location>
        <begin position="1"/>
        <end position="26"/>
    </location>
</feature>
<feature type="chain" id="PRO_5001449564" evidence="1">
    <location>
        <begin position="27"/>
        <end position="293"/>
    </location>
</feature>
<dbReference type="EMBL" id="JEXD01000016">
    <property type="protein sequence ID" value="EXC07131.1"/>
    <property type="molecule type" value="Genomic_DNA"/>
</dbReference>
<dbReference type="PATRIC" id="fig|1310607.3.peg.2082"/>
<accession>A0A009PFU6</accession>
<dbReference type="RefSeq" id="WP_002058497.1">
    <property type="nucleotide sequence ID" value="NZ_JEXD01000016.1"/>
</dbReference>
<sequence>MQTTKKLFSKTLLSVALIGLAGMAFANDNSTENLNKSTSSMNVLLKEAGGLGYVERNAAQSTSKGKLALSQNHDKHLNEHGGQIYQTTKFSNEWVIDNDGKGSLGSSFETLIGTDENRVFVEANLNKAESNDPNYDVSALYSRNVAPFWDVQAGLRYSEDKNNKNSDRVDGVVGILGLAPYFFETKAYLYGGKDNFWGASFDFDRDLLLTQKLITQPYIEADVVFNDNSDFASRTGLSELKTGIKTRYEISKRIRPFVDIAYQYEKGQKSTPFQEATDSEKGWLYGAGIELVF</sequence>
<dbReference type="GO" id="GO:0005507">
    <property type="term" value="F:copper ion binding"/>
    <property type="evidence" value="ECO:0007669"/>
    <property type="project" value="InterPro"/>
</dbReference>
<dbReference type="Pfam" id="PF05275">
    <property type="entry name" value="CopB"/>
    <property type="match status" value="1"/>
</dbReference>
<keyword evidence="1" id="KW-0732">Signal</keyword>
<dbReference type="InterPro" id="IPR007939">
    <property type="entry name" value="Cu-R_B_prcur"/>
</dbReference>
<evidence type="ECO:0000313" key="2">
    <source>
        <dbReference type="EMBL" id="EXC07131.1"/>
    </source>
</evidence>
<dbReference type="GO" id="GO:0009279">
    <property type="term" value="C:cell outer membrane"/>
    <property type="evidence" value="ECO:0007669"/>
    <property type="project" value="InterPro"/>
</dbReference>
<dbReference type="Proteomes" id="UP000021108">
    <property type="component" value="Unassembled WGS sequence"/>
</dbReference>